<comment type="subcellular location">
    <subcellularLocation>
        <location evidence="5">Cell membrane</location>
        <topology evidence="5">Multi-pass membrane protein</topology>
    </subcellularLocation>
    <subcellularLocation>
        <location evidence="1">Membrane</location>
        <topology evidence="1">Multi-pass membrane protein</topology>
    </subcellularLocation>
</comment>
<comment type="similarity">
    <text evidence="5">Belongs to the TatC family.</text>
</comment>
<keyword evidence="2 5" id="KW-0812">Transmembrane</keyword>
<dbReference type="RefSeq" id="WP_029055051.1">
    <property type="nucleotide sequence ID" value="NZ_CP015108.1"/>
</dbReference>
<feature type="transmembrane region" description="Helical" evidence="5">
    <location>
        <begin position="21"/>
        <end position="44"/>
    </location>
</feature>
<dbReference type="PANTHER" id="PTHR30371">
    <property type="entry name" value="SEC-INDEPENDENT PROTEIN TRANSLOCASE PROTEIN TATC"/>
    <property type="match status" value="1"/>
</dbReference>
<evidence type="ECO:0000256" key="4">
    <source>
        <dbReference type="ARBA" id="ARBA00023136"/>
    </source>
</evidence>
<feature type="transmembrane region" description="Helical" evidence="5">
    <location>
        <begin position="109"/>
        <end position="134"/>
    </location>
</feature>
<name>A0ABM6JWY3_SPOUR</name>
<evidence type="ECO:0000313" key="7">
    <source>
        <dbReference type="Proteomes" id="UP000192486"/>
    </source>
</evidence>
<dbReference type="NCBIfam" id="TIGR00945">
    <property type="entry name" value="tatC"/>
    <property type="match status" value="1"/>
</dbReference>
<organism evidence="6 7">
    <name type="scientific">Sporosarcina ureae</name>
    <dbReference type="NCBI Taxonomy" id="1571"/>
    <lineage>
        <taxon>Bacteria</taxon>
        <taxon>Bacillati</taxon>
        <taxon>Bacillota</taxon>
        <taxon>Bacilli</taxon>
        <taxon>Bacillales</taxon>
        <taxon>Caryophanaceae</taxon>
        <taxon>Sporosarcina</taxon>
    </lineage>
</organism>
<gene>
    <name evidence="5" type="primary">tatC</name>
    <name evidence="6" type="ORF">SporoS204_11145</name>
</gene>
<dbReference type="InterPro" id="IPR019820">
    <property type="entry name" value="Sec-indep_translocase_CS"/>
</dbReference>
<comment type="subunit">
    <text evidence="5">Forms a complex with TatA.</text>
</comment>
<dbReference type="PROSITE" id="PS01218">
    <property type="entry name" value="TATC"/>
    <property type="match status" value="1"/>
</dbReference>
<evidence type="ECO:0000256" key="5">
    <source>
        <dbReference type="HAMAP-Rule" id="MF_00902"/>
    </source>
</evidence>
<keyword evidence="4 5" id="KW-0472">Membrane</keyword>
<keyword evidence="5" id="KW-0813">Transport</keyword>
<keyword evidence="5" id="KW-1003">Cell membrane</keyword>
<feature type="transmembrane region" description="Helical" evidence="5">
    <location>
        <begin position="64"/>
        <end position="88"/>
    </location>
</feature>
<keyword evidence="5" id="KW-0811">Translocation</keyword>
<feature type="transmembrane region" description="Helical" evidence="5">
    <location>
        <begin position="216"/>
        <end position="234"/>
    </location>
</feature>
<evidence type="ECO:0000256" key="2">
    <source>
        <dbReference type="ARBA" id="ARBA00022692"/>
    </source>
</evidence>
<dbReference type="EMBL" id="CP015108">
    <property type="protein sequence ID" value="ARF14650.1"/>
    <property type="molecule type" value="Genomic_DNA"/>
</dbReference>
<dbReference type="Pfam" id="PF00902">
    <property type="entry name" value="TatC"/>
    <property type="match status" value="1"/>
</dbReference>
<keyword evidence="3 5" id="KW-1133">Transmembrane helix</keyword>
<dbReference type="Proteomes" id="UP000192486">
    <property type="component" value="Chromosome"/>
</dbReference>
<dbReference type="InterPro" id="IPR002033">
    <property type="entry name" value="TatC"/>
</dbReference>
<keyword evidence="5" id="KW-0653">Protein transport</keyword>
<keyword evidence="7" id="KW-1185">Reference proteome</keyword>
<evidence type="ECO:0000256" key="3">
    <source>
        <dbReference type="ARBA" id="ARBA00022989"/>
    </source>
</evidence>
<feature type="transmembrane region" description="Helical" evidence="5">
    <location>
        <begin position="154"/>
        <end position="180"/>
    </location>
</feature>
<dbReference type="HAMAP" id="MF_00902">
    <property type="entry name" value="TatC"/>
    <property type="match status" value="1"/>
</dbReference>
<evidence type="ECO:0000256" key="1">
    <source>
        <dbReference type="ARBA" id="ARBA00004141"/>
    </source>
</evidence>
<dbReference type="PANTHER" id="PTHR30371:SF0">
    <property type="entry name" value="SEC-INDEPENDENT PROTEIN TRANSLOCASE PROTEIN TATC, CHLOROPLASTIC-RELATED"/>
    <property type="match status" value="1"/>
</dbReference>
<sequence>MADKDLTIIEHIDEVRKRLMVIVVFFIVGAIGSFFLAKPLINFIQFDTPAEQVTLNAFNVVDPVVIYLKVIVFLAIVIISPVIMYQFWAFISPGLRDLERRVTLSYIPFAFLLFLAGISFSYFILLPYVMKFMINLSGQLNIEQTIGINEYFSFLFSLLLPFGFVFQLPIVILFLSRLGVLQPKVLVKIRKVAYFVLFVLAAFITPPDIVSHLFTTVPLFILYEVSIVISRLGYRKFEKAERLRQMEEVKAEQQRQIDEVMNKTDDN</sequence>
<feature type="transmembrane region" description="Helical" evidence="5">
    <location>
        <begin position="192"/>
        <end position="210"/>
    </location>
</feature>
<dbReference type="PRINTS" id="PR01840">
    <property type="entry name" value="TATCFAMILY"/>
</dbReference>
<accession>A0ABM6JWY3</accession>
<reference evidence="6 7" key="1">
    <citation type="submission" date="2016-04" db="EMBL/GenBank/DDBJ databases">
        <title>Comparative Genomics and Epigenetics of Sporosarcina ureae.</title>
        <authorList>
            <person name="Oliver A.S."/>
            <person name="Cooper K.K."/>
        </authorList>
    </citation>
    <scope>NUCLEOTIDE SEQUENCE [LARGE SCALE GENOMIC DNA]</scope>
    <source>
        <strain evidence="6 7">S204</strain>
    </source>
</reference>
<proteinExistence type="inferred from homology"/>
<protein>
    <recommendedName>
        <fullName evidence="5">Sec-independent protein translocase protein TatC</fullName>
    </recommendedName>
</protein>
<comment type="function">
    <text evidence="5">Part of the twin-arginine translocation (Tat) system that transports large folded proteins containing a characteristic twin-arginine motif in their signal peptide across membranes.</text>
</comment>
<evidence type="ECO:0000313" key="6">
    <source>
        <dbReference type="EMBL" id="ARF14650.1"/>
    </source>
</evidence>